<evidence type="ECO:0000256" key="1">
    <source>
        <dbReference type="ARBA" id="ARBA00004141"/>
    </source>
</evidence>
<sequence>MLNPHALAQSEGIKMSNLASREVEGTSSSKHRDEADLARLGKRSVLKRSFGFLAVLGFSTTILITWEGLFTTFLQPLQNGGPAGAVYGYIFVWAGTAAIFAMLSEMVSMAPTSGGQYHWCSMLASPRAMKFSSYVTGWLTVVGWQATFATACYLTGTMIQGLIALTNTSYVFHAWHSTLLYWSVVAFGLVINTVGGATLLPKFEGLILVLHIVGFFAVLIPLVYMSDHSSAKDVFATWVNDGGWETQGVSFFVGLIGVVFAFAGGDAAVHMAEETRNAPKIVPISLMFSVALNGVLGFAMLLASLFCLGDLELDLESPTGYPFMAIFLQGTGSVAGATTMAAIVVVMALCATTGMLATSSRMFWAFARDRGVPGWRLWSQISPRAGVPVNAVIFTATVSTLLGLIPLGSPVAFNDLTSMSTSGLYLSYMVCCILLLYRRLTGGIIDPSETSNADMSPADYEQKVNTAGAKLVWGPFHVKGIFGVAINVFAIVYLLITVFFSFWPPAAEVTVSTMNYSAVGTVGTMALSLLYYFIRARHVYEGPIVEI</sequence>
<evidence type="ECO:0000256" key="3">
    <source>
        <dbReference type="ARBA" id="ARBA00022692"/>
    </source>
</evidence>
<dbReference type="Proteomes" id="UP000053095">
    <property type="component" value="Unassembled WGS sequence"/>
</dbReference>
<comment type="caution">
    <text evidence="7">The sequence shown here is derived from an EMBL/GenBank/DDBJ whole genome shotgun (WGS) entry which is preliminary data.</text>
</comment>
<feature type="transmembrane region" description="Helical" evidence="6">
    <location>
        <begin position="246"/>
        <end position="269"/>
    </location>
</feature>
<evidence type="ECO:0000313" key="8">
    <source>
        <dbReference type="Proteomes" id="UP000053095"/>
    </source>
</evidence>
<evidence type="ECO:0000256" key="4">
    <source>
        <dbReference type="ARBA" id="ARBA00022989"/>
    </source>
</evidence>
<dbReference type="GO" id="GO:0016020">
    <property type="term" value="C:membrane"/>
    <property type="evidence" value="ECO:0007669"/>
    <property type="project" value="UniProtKB-SubCell"/>
</dbReference>
<keyword evidence="5 6" id="KW-0472">Membrane</keyword>
<reference evidence="8" key="1">
    <citation type="journal article" date="2015" name="Genome Announc.">
        <title>Draft genome sequence of Talaromyces cellulolyticus strain Y-94, a source of lignocellulosic biomass-degrading enzymes.</title>
        <authorList>
            <person name="Fujii T."/>
            <person name="Koike H."/>
            <person name="Sawayama S."/>
            <person name="Yano S."/>
            <person name="Inoue H."/>
        </authorList>
    </citation>
    <scope>NUCLEOTIDE SEQUENCE [LARGE SCALE GENOMIC DNA]</scope>
    <source>
        <strain evidence="8">Y-94</strain>
    </source>
</reference>
<evidence type="ECO:0000256" key="2">
    <source>
        <dbReference type="ARBA" id="ARBA00022448"/>
    </source>
</evidence>
<feature type="transmembrane region" description="Helical" evidence="6">
    <location>
        <begin position="49"/>
        <end position="66"/>
    </location>
</feature>
<dbReference type="EMBL" id="DF933838">
    <property type="protein sequence ID" value="GAM41888.1"/>
    <property type="molecule type" value="Genomic_DNA"/>
</dbReference>
<evidence type="ECO:0008006" key="9">
    <source>
        <dbReference type="Google" id="ProtNLM"/>
    </source>
</evidence>
<feature type="transmembrane region" description="Helical" evidence="6">
    <location>
        <begin position="326"/>
        <end position="352"/>
    </location>
</feature>
<keyword evidence="3 6" id="KW-0812">Transmembrane</keyword>
<feature type="transmembrane region" description="Helical" evidence="6">
    <location>
        <begin position="86"/>
        <end position="110"/>
    </location>
</feature>
<gene>
    <name evidence="7" type="ORF">TCE0_042f15362</name>
</gene>
<dbReference type="InterPro" id="IPR002293">
    <property type="entry name" value="AA/rel_permease1"/>
</dbReference>
<keyword evidence="4 6" id="KW-1133">Transmembrane helix</keyword>
<dbReference type="GO" id="GO:0022857">
    <property type="term" value="F:transmembrane transporter activity"/>
    <property type="evidence" value="ECO:0007669"/>
    <property type="project" value="InterPro"/>
</dbReference>
<evidence type="ECO:0000256" key="6">
    <source>
        <dbReference type="SAM" id="Phobius"/>
    </source>
</evidence>
<proteinExistence type="predicted"/>
<evidence type="ECO:0000256" key="5">
    <source>
        <dbReference type="ARBA" id="ARBA00023136"/>
    </source>
</evidence>
<evidence type="ECO:0000313" key="7">
    <source>
        <dbReference type="EMBL" id="GAM41888.1"/>
    </source>
</evidence>
<feature type="transmembrane region" description="Helical" evidence="6">
    <location>
        <begin position="131"/>
        <end position="159"/>
    </location>
</feature>
<feature type="transmembrane region" description="Helical" evidence="6">
    <location>
        <begin position="179"/>
        <end position="200"/>
    </location>
</feature>
<dbReference type="PANTHER" id="PTHR45649:SF1">
    <property type="entry name" value="TRANSPORTER, PUTATIVE (EUROFUNG)-RELATED"/>
    <property type="match status" value="1"/>
</dbReference>
<feature type="transmembrane region" description="Helical" evidence="6">
    <location>
        <begin position="480"/>
        <end position="503"/>
    </location>
</feature>
<dbReference type="Gene3D" id="1.20.1740.10">
    <property type="entry name" value="Amino acid/polyamine transporter I"/>
    <property type="match status" value="1"/>
</dbReference>
<dbReference type="PANTHER" id="PTHR45649">
    <property type="entry name" value="AMINO-ACID PERMEASE BAT1"/>
    <property type="match status" value="1"/>
</dbReference>
<keyword evidence="8" id="KW-1185">Reference proteome</keyword>
<accession>A0A6V8HKH7</accession>
<feature type="transmembrane region" description="Helical" evidence="6">
    <location>
        <begin position="281"/>
        <end position="306"/>
    </location>
</feature>
<feature type="transmembrane region" description="Helical" evidence="6">
    <location>
        <begin position="515"/>
        <end position="534"/>
    </location>
</feature>
<protein>
    <recommendedName>
        <fullName evidence="9">Choline transport protein</fullName>
    </recommendedName>
</protein>
<keyword evidence="2" id="KW-0813">Transport</keyword>
<feature type="transmembrane region" description="Helical" evidence="6">
    <location>
        <begin position="207"/>
        <end position="226"/>
    </location>
</feature>
<feature type="transmembrane region" description="Helical" evidence="6">
    <location>
        <begin position="385"/>
        <end position="407"/>
    </location>
</feature>
<dbReference type="AlphaFoldDB" id="A0A6V8HKH7"/>
<dbReference type="Pfam" id="PF13520">
    <property type="entry name" value="AA_permease_2"/>
    <property type="match status" value="1"/>
</dbReference>
<name>A0A6V8HKH7_TALPI</name>
<organism evidence="7 8">
    <name type="scientific">Talaromyces pinophilus</name>
    <name type="common">Penicillium pinophilum</name>
    <dbReference type="NCBI Taxonomy" id="128442"/>
    <lineage>
        <taxon>Eukaryota</taxon>
        <taxon>Fungi</taxon>
        <taxon>Dikarya</taxon>
        <taxon>Ascomycota</taxon>
        <taxon>Pezizomycotina</taxon>
        <taxon>Eurotiomycetes</taxon>
        <taxon>Eurotiomycetidae</taxon>
        <taxon>Eurotiales</taxon>
        <taxon>Trichocomaceae</taxon>
        <taxon>Talaromyces</taxon>
        <taxon>Talaromyces sect. Talaromyces</taxon>
    </lineage>
</organism>
<feature type="transmembrane region" description="Helical" evidence="6">
    <location>
        <begin position="419"/>
        <end position="437"/>
    </location>
</feature>
<comment type="subcellular location">
    <subcellularLocation>
        <location evidence="1">Membrane</location>
        <topology evidence="1">Multi-pass membrane protein</topology>
    </subcellularLocation>
</comment>